<evidence type="ECO:0000313" key="2">
    <source>
        <dbReference type="EMBL" id="MBV7255315.1"/>
    </source>
</evidence>
<organism evidence="2 3">
    <name type="scientific">Pacificimonas pallii</name>
    <dbReference type="NCBI Taxonomy" id="2827236"/>
    <lineage>
        <taxon>Bacteria</taxon>
        <taxon>Pseudomonadati</taxon>
        <taxon>Pseudomonadota</taxon>
        <taxon>Alphaproteobacteria</taxon>
        <taxon>Sphingomonadales</taxon>
        <taxon>Sphingosinicellaceae</taxon>
        <taxon>Pacificimonas</taxon>
    </lineage>
</organism>
<keyword evidence="3" id="KW-1185">Reference proteome</keyword>
<dbReference type="PANTHER" id="PTHR42993:SF1">
    <property type="entry name" value="MAOC-LIKE DEHYDRATASE DOMAIN-CONTAINING PROTEIN"/>
    <property type="match status" value="1"/>
</dbReference>
<dbReference type="EMBL" id="JAGSPA010000001">
    <property type="protein sequence ID" value="MBV7255315.1"/>
    <property type="molecule type" value="Genomic_DNA"/>
</dbReference>
<evidence type="ECO:0000313" key="3">
    <source>
        <dbReference type="Proteomes" id="UP000722336"/>
    </source>
</evidence>
<reference evidence="2 3" key="1">
    <citation type="submission" date="2021-04" db="EMBL/GenBank/DDBJ databases">
        <authorList>
            <person name="Pira H."/>
            <person name="Risdian C."/>
            <person name="Wink J."/>
        </authorList>
    </citation>
    <scope>NUCLEOTIDE SEQUENCE [LARGE SCALE GENOMIC DNA]</scope>
    <source>
        <strain evidence="2 3">WHA3</strain>
    </source>
</reference>
<protein>
    <submittedName>
        <fullName evidence="2">MaoC family dehydratase</fullName>
    </submittedName>
</protein>
<dbReference type="Proteomes" id="UP000722336">
    <property type="component" value="Unassembled WGS sequence"/>
</dbReference>
<accession>A0ABS6SAU2</accession>
<dbReference type="InterPro" id="IPR002539">
    <property type="entry name" value="MaoC-like_dom"/>
</dbReference>
<name>A0ABS6SAU2_9SPHN</name>
<dbReference type="PANTHER" id="PTHR42993">
    <property type="entry name" value="MAOC-LIKE DEHYDRATASE DOMAIN-CONTAINING PROTEIN"/>
    <property type="match status" value="1"/>
</dbReference>
<dbReference type="RefSeq" id="WP_218443601.1">
    <property type="nucleotide sequence ID" value="NZ_JAGSPA010000001.1"/>
</dbReference>
<sequence length="159" mass="17659">MDLEKFAGFAPGTKVGTSAWLTVDQPMIDQFGDATRDPDPMHIDPEWARENAPYGGTIAFGFLTVSLLTHLLHSAMDTKLSREAAGTGHFMNYGFNRLRLVSPVPTGAQVRGKFSTIDLRENERGRIIVTFQSEIEIEGKDRPALVAEWLAVWVKPETI</sequence>
<dbReference type="InterPro" id="IPR039375">
    <property type="entry name" value="NodN-like"/>
</dbReference>
<evidence type="ECO:0000259" key="1">
    <source>
        <dbReference type="Pfam" id="PF01575"/>
    </source>
</evidence>
<dbReference type="Pfam" id="PF01575">
    <property type="entry name" value="MaoC_dehydratas"/>
    <property type="match status" value="1"/>
</dbReference>
<gene>
    <name evidence="2" type="ORF">KCG44_00805</name>
</gene>
<proteinExistence type="predicted"/>
<comment type="caution">
    <text evidence="2">The sequence shown here is derived from an EMBL/GenBank/DDBJ whole genome shotgun (WGS) entry which is preliminary data.</text>
</comment>
<dbReference type="CDD" id="cd03450">
    <property type="entry name" value="NodN"/>
    <property type="match status" value="1"/>
</dbReference>
<feature type="domain" description="MaoC-like" evidence="1">
    <location>
        <begin position="10"/>
        <end position="121"/>
    </location>
</feature>